<protein>
    <recommendedName>
        <fullName evidence="1">Caspase family p20 domain-containing protein</fullName>
    </recommendedName>
</protein>
<dbReference type="SUPFAM" id="SSF52129">
    <property type="entry name" value="Caspase-like"/>
    <property type="match status" value="1"/>
</dbReference>
<dbReference type="GO" id="GO:0004197">
    <property type="term" value="F:cysteine-type endopeptidase activity"/>
    <property type="evidence" value="ECO:0007669"/>
    <property type="project" value="InterPro"/>
</dbReference>
<dbReference type="PROSITE" id="PS50208">
    <property type="entry name" value="CASPASE_P20"/>
    <property type="match status" value="1"/>
</dbReference>
<dbReference type="Proteomes" id="UP000285301">
    <property type="component" value="Unassembled WGS sequence"/>
</dbReference>
<dbReference type="Gene3D" id="3.40.50.1460">
    <property type="match status" value="1"/>
</dbReference>
<feature type="domain" description="Caspase family p20" evidence="1">
    <location>
        <begin position="14"/>
        <end position="63"/>
    </location>
</feature>
<keyword evidence="3" id="KW-1185">Reference proteome</keyword>
<dbReference type="InterPro" id="IPR001309">
    <property type="entry name" value="Pept_C14_p20"/>
</dbReference>
<dbReference type="AlphaFoldDB" id="A0A3S4QAH3"/>
<accession>A0A3S4QAH3</accession>
<dbReference type="GO" id="GO:0006508">
    <property type="term" value="P:proteolysis"/>
    <property type="evidence" value="ECO:0007669"/>
    <property type="project" value="InterPro"/>
</dbReference>
<name>A0A3S4QAH3_9ACAR</name>
<dbReference type="InterPro" id="IPR029030">
    <property type="entry name" value="Caspase-like_dom_sf"/>
</dbReference>
<dbReference type="Pfam" id="PF00656">
    <property type="entry name" value="Peptidase_C14"/>
    <property type="match status" value="1"/>
</dbReference>
<comment type="caution">
    <text evidence="2">The sequence shown here is derived from an EMBL/GenBank/DDBJ whole genome shotgun (WGS) entry which is preliminary data.</text>
</comment>
<evidence type="ECO:0000313" key="2">
    <source>
        <dbReference type="EMBL" id="RWS00894.1"/>
    </source>
</evidence>
<organism evidence="2 3">
    <name type="scientific">Dinothrombium tinctorium</name>
    <dbReference type="NCBI Taxonomy" id="1965070"/>
    <lineage>
        <taxon>Eukaryota</taxon>
        <taxon>Metazoa</taxon>
        <taxon>Ecdysozoa</taxon>
        <taxon>Arthropoda</taxon>
        <taxon>Chelicerata</taxon>
        <taxon>Arachnida</taxon>
        <taxon>Acari</taxon>
        <taxon>Acariformes</taxon>
        <taxon>Trombidiformes</taxon>
        <taxon>Prostigmata</taxon>
        <taxon>Anystina</taxon>
        <taxon>Parasitengona</taxon>
        <taxon>Trombidioidea</taxon>
        <taxon>Trombidiidae</taxon>
        <taxon>Dinothrombium</taxon>
    </lineage>
</organism>
<dbReference type="EMBL" id="NCKU01010271">
    <property type="protein sequence ID" value="RWS00894.1"/>
    <property type="molecule type" value="Genomic_DNA"/>
</dbReference>
<proteinExistence type="predicted"/>
<gene>
    <name evidence="2" type="ORF">B4U79_16801</name>
</gene>
<reference evidence="2 3" key="1">
    <citation type="journal article" date="2018" name="Gigascience">
        <title>Genomes of trombidid mites reveal novel predicted allergens and laterally-transferred genes associated with secondary metabolism.</title>
        <authorList>
            <person name="Dong X."/>
            <person name="Chaisiri K."/>
            <person name="Xia D."/>
            <person name="Armstrong S.D."/>
            <person name="Fang Y."/>
            <person name="Donnelly M.J."/>
            <person name="Kadowaki T."/>
            <person name="McGarry J.W."/>
            <person name="Darby A.C."/>
            <person name="Makepeace B.L."/>
        </authorList>
    </citation>
    <scope>NUCLEOTIDE SEQUENCE [LARGE SCALE GENOMIC DNA]</scope>
    <source>
        <strain evidence="2">UoL-WK</strain>
    </source>
</reference>
<sequence length="155" mass="17953">MDSLQTFRRDLSGDILVFVFLTRGDQIAVRCADNAIVNVKYITDMFNNRNSAGFRDKPKVFLFLTDSRESIIDNTVSDEARKLRSIDKTYLFACSFKSSYQANLCCDSLCEIFREHADEEDIKDMMTKVVANVVDHGVHVDEHFEGYREEIYLNR</sequence>
<dbReference type="InterPro" id="IPR011600">
    <property type="entry name" value="Pept_C14_caspase"/>
</dbReference>
<evidence type="ECO:0000259" key="1">
    <source>
        <dbReference type="PROSITE" id="PS50208"/>
    </source>
</evidence>
<evidence type="ECO:0000313" key="3">
    <source>
        <dbReference type="Proteomes" id="UP000285301"/>
    </source>
</evidence>